<protein>
    <submittedName>
        <fullName evidence="1">Uncharacterized protein</fullName>
    </submittedName>
</protein>
<dbReference type="EMBL" id="CP021377">
    <property type="protein sequence ID" value="ART81503.1"/>
    <property type="molecule type" value="Genomic_DNA"/>
</dbReference>
<reference evidence="1 2" key="1">
    <citation type="journal article" date="2014" name="Int. J. Syst. Evol. Microbiol.">
        <title>Oceanisphaera profunda sp. nov., a marine bacterium isolated from deep-sea sediment, and emended description of the genus Oceanisphaera.</title>
        <authorList>
            <person name="Xu Z."/>
            <person name="Zhang X.Y."/>
            <person name="Su H.N."/>
            <person name="Yu Z.C."/>
            <person name="Liu C."/>
            <person name="Li H."/>
            <person name="Chen X.L."/>
            <person name="Song X.Y."/>
            <person name="Xie B.B."/>
            <person name="Qin Q.L."/>
            <person name="Zhou B.C."/>
            <person name="Shi M."/>
            <person name="Huang Y."/>
            <person name="Zhang Y.Z."/>
        </authorList>
    </citation>
    <scope>NUCLEOTIDE SEQUENCE [LARGE SCALE GENOMIC DNA]</scope>
    <source>
        <strain evidence="1 2">SM1222</strain>
    </source>
</reference>
<dbReference type="Proteomes" id="UP000243937">
    <property type="component" value="Chromosome"/>
</dbReference>
<accession>A0A1Y0D1W8</accession>
<dbReference type="AlphaFoldDB" id="A0A1Y0D1W8"/>
<evidence type="ECO:0000313" key="1">
    <source>
        <dbReference type="EMBL" id="ART81503.1"/>
    </source>
</evidence>
<sequence length="64" mass="7249">MKPNIKPPARELAFLVLARISQIKMRQIKLTRKHLPLLSRKPSQLSQKMAYLSAAGRALLPKSN</sequence>
<proteinExistence type="predicted"/>
<name>A0A1Y0D1W8_9GAMM</name>
<gene>
    <name evidence="1" type="ORF">CBP31_01690</name>
</gene>
<dbReference type="KEGG" id="opf:CBP31_01690"/>
<organism evidence="1 2">
    <name type="scientific">Oceanisphaera profunda</name>
    <dbReference type="NCBI Taxonomy" id="1416627"/>
    <lineage>
        <taxon>Bacteria</taxon>
        <taxon>Pseudomonadati</taxon>
        <taxon>Pseudomonadota</taxon>
        <taxon>Gammaproteobacteria</taxon>
        <taxon>Aeromonadales</taxon>
        <taxon>Aeromonadaceae</taxon>
        <taxon>Oceanisphaera</taxon>
    </lineage>
</organism>
<keyword evidence="2" id="KW-1185">Reference proteome</keyword>
<evidence type="ECO:0000313" key="2">
    <source>
        <dbReference type="Proteomes" id="UP000243937"/>
    </source>
</evidence>